<dbReference type="Pfam" id="PF13868">
    <property type="entry name" value="TPH"/>
    <property type="match status" value="1"/>
</dbReference>
<name>A0AA88N0P3_CHASR</name>
<feature type="compositionally biased region" description="Low complexity" evidence="9">
    <location>
        <begin position="22"/>
        <end position="33"/>
    </location>
</feature>
<evidence type="ECO:0000256" key="9">
    <source>
        <dbReference type="SAM" id="MobiDB-lite"/>
    </source>
</evidence>
<feature type="region of interest" description="Disordered" evidence="9">
    <location>
        <begin position="461"/>
        <end position="481"/>
    </location>
</feature>
<dbReference type="PANTHER" id="PTHR15504:SF0">
    <property type="entry name" value="CILIA- AND FLAGELLA-ASSOCIATED PROTEIN 45"/>
    <property type="match status" value="1"/>
</dbReference>
<dbReference type="PANTHER" id="PTHR15504">
    <property type="entry name" value="NASOPHARYNGEAL EPITHELIUM SPECIFIC PROTEIN 1"/>
    <property type="match status" value="1"/>
</dbReference>
<accession>A0AA88N0P3</accession>
<dbReference type="InterPro" id="IPR043597">
    <property type="entry name" value="TPH_dom"/>
</dbReference>
<gene>
    <name evidence="11" type="ORF">Q5P01_010007</name>
</gene>
<keyword evidence="4" id="KW-0969">Cilium</keyword>
<comment type="similarity">
    <text evidence="6">Belongs to the CFAP45 family.</text>
</comment>
<feature type="coiled-coil region" evidence="8">
    <location>
        <begin position="120"/>
        <end position="207"/>
    </location>
</feature>
<keyword evidence="5" id="KW-0966">Cell projection</keyword>
<evidence type="ECO:0000256" key="2">
    <source>
        <dbReference type="ARBA" id="ARBA00022846"/>
    </source>
</evidence>
<evidence type="ECO:0000256" key="7">
    <source>
        <dbReference type="ARBA" id="ARBA00034142"/>
    </source>
</evidence>
<evidence type="ECO:0000256" key="3">
    <source>
        <dbReference type="ARBA" id="ARBA00023054"/>
    </source>
</evidence>
<comment type="subcellular location">
    <subcellularLocation>
        <location evidence="1">Cell projection</location>
        <location evidence="1">Cilium</location>
        <location evidence="1">Flagellum</location>
    </subcellularLocation>
</comment>
<protein>
    <recommendedName>
        <fullName evidence="7">Cilia- and flagella-associated protein 45</fullName>
    </recommendedName>
</protein>
<feature type="coiled-coil region" evidence="8">
    <location>
        <begin position="500"/>
        <end position="527"/>
    </location>
</feature>
<reference evidence="11" key="1">
    <citation type="submission" date="2023-07" db="EMBL/GenBank/DDBJ databases">
        <title>Chromosome-level Genome Assembly of Striped Snakehead (Channa striata).</title>
        <authorList>
            <person name="Liu H."/>
        </authorList>
    </citation>
    <scope>NUCLEOTIDE SEQUENCE</scope>
    <source>
        <strain evidence="11">Gz</strain>
        <tissue evidence="11">Muscle</tissue>
    </source>
</reference>
<dbReference type="InterPro" id="IPR033253">
    <property type="entry name" value="CFAP45"/>
</dbReference>
<dbReference type="Proteomes" id="UP001187415">
    <property type="component" value="Unassembled WGS sequence"/>
</dbReference>
<feature type="compositionally biased region" description="Polar residues" evidence="9">
    <location>
        <begin position="61"/>
        <end position="75"/>
    </location>
</feature>
<evidence type="ECO:0000313" key="11">
    <source>
        <dbReference type="EMBL" id="KAK2847008.1"/>
    </source>
</evidence>
<sequence>MNNSANPRSAADSSPRTMILGSSATSSRSSSNTRRYRTRAPTSEVDETLFGSPKPIPLERQGNNTVSNNKSKSLKNQEGETVQIITKDLIRNLRIPWSDPSGESIILPSSEFERITSASRVLTKEEREILREAYQKKKEEEIKVAEEKKHQMFVADLARKENYVLTEMELEARDRTQRLLERANALRMEQEDEIKDLNRLILSAQCQATRDAQIQEKKTIHSELLEEEKRLDALMEVERRKALETVEEIDKLRRQQRIRGMQQICDQIQERFEEKQLQEEMKEQERQQIRENQERMILEDIEALERKRTEQQHLQEEVMRINAEAMRAKEQRREEEKLADIKDMEYIRKKLEREAEYEEEQRQIKKEKELEIARLRAKQERAKDYKAEQDEIRARRNQEITDRKWRMKAKELAEKKVQEEEMLRAARLEQVHHKEHFLSIEAGREKAEFERVLKVQQETAVKQKEEEEKQQQKALRHSEAIRQQMKERELLAIAKRREFFKEADQLVEEAQQRRMRLNEIKEKKLKELRATGLSEKYCSEVERKAKGYNG</sequence>
<keyword evidence="3 8" id="KW-0175">Coiled coil</keyword>
<evidence type="ECO:0000256" key="4">
    <source>
        <dbReference type="ARBA" id="ARBA00023069"/>
    </source>
</evidence>
<dbReference type="EMBL" id="JAUPFM010000007">
    <property type="protein sequence ID" value="KAK2847008.1"/>
    <property type="molecule type" value="Genomic_DNA"/>
</dbReference>
<evidence type="ECO:0000256" key="6">
    <source>
        <dbReference type="ARBA" id="ARBA00034116"/>
    </source>
</evidence>
<feature type="coiled-coil region" evidence="8">
    <location>
        <begin position="235"/>
        <end position="429"/>
    </location>
</feature>
<feature type="domain" description="Trichohyalin-plectin-homology" evidence="10">
    <location>
        <begin position="188"/>
        <end position="533"/>
    </location>
</feature>
<organism evidence="11 12">
    <name type="scientific">Channa striata</name>
    <name type="common">Snakehead murrel</name>
    <name type="synonym">Ophicephalus striatus</name>
    <dbReference type="NCBI Taxonomy" id="64152"/>
    <lineage>
        <taxon>Eukaryota</taxon>
        <taxon>Metazoa</taxon>
        <taxon>Chordata</taxon>
        <taxon>Craniata</taxon>
        <taxon>Vertebrata</taxon>
        <taxon>Euteleostomi</taxon>
        <taxon>Actinopterygii</taxon>
        <taxon>Neopterygii</taxon>
        <taxon>Teleostei</taxon>
        <taxon>Neoteleostei</taxon>
        <taxon>Acanthomorphata</taxon>
        <taxon>Anabantaria</taxon>
        <taxon>Anabantiformes</taxon>
        <taxon>Channoidei</taxon>
        <taxon>Channidae</taxon>
        <taxon>Channa</taxon>
    </lineage>
</organism>
<feature type="compositionally biased region" description="Polar residues" evidence="9">
    <location>
        <begin position="1"/>
        <end position="16"/>
    </location>
</feature>
<comment type="caution">
    <text evidence="11">The sequence shown here is derived from an EMBL/GenBank/DDBJ whole genome shotgun (WGS) entry which is preliminary data.</text>
</comment>
<dbReference type="GO" id="GO:0031514">
    <property type="term" value="C:motile cilium"/>
    <property type="evidence" value="ECO:0007669"/>
    <property type="project" value="UniProtKB-SubCell"/>
</dbReference>
<proteinExistence type="inferred from homology"/>
<keyword evidence="12" id="KW-1185">Reference proteome</keyword>
<evidence type="ECO:0000256" key="8">
    <source>
        <dbReference type="SAM" id="Coils"/>
    </source>
</evidence>
<evidence type="ECO:0000259" key="10">
    <source>
        <dbReference type="Pfam" id="PF13868"/>
    </source>
</evidence>
<feature type="region of interest" description="Disordered" evidence="9">
    <location>
        <begin position="1"/>
        <end position="75"/>
    </location>
</feature>
<evidence type="ECO:0000313" key="12">
    <source>
        <dbReference type="Proteomes" id="UP001187415"/>
    </source>
</evidence>
<evidence type="ECO:0000256" key="1">
    <source>
        <dbReference type="ARBA" id="ARBA00004230"/>
    </source>
</evidence>
<keyword evidence="2" id="KW-0282">Flagellum</keyword>
<dbReference type="AlphaFoldDB" id="A0AA88N0P3"/>
<evidence type="ECO:0000256" key="5">
    <source>
        <dbReference type="ARBA" id="ARBA00023273"/>
    </source>
</evidence>